<evidence type="ECO:0000313" key="1">
    <source>
        <dbReference type="EMBL" id="WDF05555.1"/>
    </source>
</evidence>
<accession>A0ABY7W9G4</accession>
<protein>
    <submittedName>
        <fullName evidence="1">Uncharacterized protein</fullName>
    </submittedName>
</protein>
<dbReference type="Proteomes" id="UP001215143">
    <property type="component" value="Chromosome"/>
</dbReference>
<proteinExistence type="predicted"/>
<name>A0ABY7W9G4_9BACI</name>
<gene>
    <name evidence="1" type="ORF">PQ477_08995</name>
</gene>
<reference evidence="1 2" key="1">
    <citation type="submission" date="2023-02" db="EMBL/GenBank/DDBJ databases">
        <authorList>
            <person name="Liu G."/>
        </authorList>
    </citation>
    <scope>NUCLEOTIDE SEQUENCE [LARGE SCALE GENOMIC DNA]</scope>
    <source>
        <strain evidence="1 2">DSM 23008</strain>
    </source>
</reference>
<organism evidence="1 2">
    <name type="scientific">Shouchella hunanensis</name>
    <dbReference type="NCBI Taxonomy" id="766894"/>
    <lineage>
        <taxon>Bacteria</taxon>
        <taxon>Bacillati</taxon>
        <taxon>Bacillota</taxon>
        <taxon>Bacilli</taxon>
        <taxon>Bacillales</taxon>
        <taxon>Bacillaceae</taxon>
        <taxon>Shouchella</taxon>
    </lineage>
</organism>
<sequence>MLTVFRILYGINVKIGKGVAGSGRSLPFFTSYFLQKQLSALHF</sequence>
<keyword evidence="2" id="KW-1185">Reference proteome</keyword>
<dbReference type="RefSeq" id="WP_274273408.1">
    <property type="nucleotide sequence ID" value="NZ_CP117834.1"/>
</dbReference>
<dbReference type="EMBL" id="CP117834">
    <property type="protein sequence ID" value="WDF05555.1"/>
    <property type="molecule type" value="Genomic_DNA"/>
</dbReference>
<evidence type="ECO:0000313" key="2">
    <source>
        <dbReference type="Proteomes" id="UP001215143"/>
    </source>
</evidence>